<comment type="caution">
    <text evidence="5">The sequence shown here is derived from an EMBL/GenBank/DDBJ whole genome shotgun (WGS) entry which is preliminary data.</text>
</comment>
<dbReference type="PROSITE" id="PS00109">
    <property type="entry name" value="PROTEIN_KINASE_TYR"/>
    <property type="match status" value="1"/>
</dbReference>
<dbReference type="PANTHER" id="PTHR47989">
    <property type="entry name" value="OS01G0750732 PROTEIN"/>
    <property type="match status" value="1"/>
</dbReference>
<protein>
    <recommendedName>
        <fullName evidence="4">Protein kinase domain-containing protein</fullName>
    </recommendedName>
</protein>
<sequence length="137" mass="15919">MITPRRRALLTSAPPVPNLRSHRPRSRTLTIVLTLKQPTRFRPSLNSPFLAKQFWNCPPESRQPMLTFLIFQTISGRQREPLEWVARQKIAIGAARGLQYLHEECRVECIIHRDMRPNNILITHDFEPLVGDFGLAR</sequence>
<dbReference type="Pfam" id="PF00069">
    <property type="entry name" value="Pkinase"/>
    <property type="match status" value="1"/>
</dbReference>
<dbReference type="GO" id="GO:0005524">
    <property type="term" value="F:ATP binding"/>
    <property type="evidence" value="ECO:0007669"/>
    <property type="project" value="UniProtKB-KW"/>
</dbReference>
<organism evidence="5 6">
    <name type="scientific">Arachis hypogaea</name>
    <name type="common">Peanut</name>
    <dbReference type="NCBI Taxonomy" id="3818"/>
    <lineage>
        <taxon>Eukaryota</taxon>
        <taxon>Viridiplantae</taxon>
        <taxon>Streptophyta</taxon>
        <taxon>Embryophyta</taxon>
        <taxon>Tracheophyta</taxon>
        <taxon>Spermatophyta</taxon>
        <taxon>Magnoliopsida</taxon>
        <taxon>eudicotyledons</taxon>
        <taxon>Gunneridae</taxon>
        <taxon>Pentapetalae</taxon>
        <taxon>rosids</taxon>
        <taxon>fabids</taxon>
        <taxon>Fabales</taxon>
        <taxon>Fabaceae</taxon>
        <taxon>Papilionoideae</taxon>
        <taxon>50 kb inversion clade</taxon>
        <taxon>dalbergioids sensu lato</taxon>
        <taxon>Dalbergieae</taxon>
        <taxon>Pterocarpus clade</taxon>
        <taxon>Arachis</taxon>
    </lineage>
</organism>
<dbReference type="AlphaFoldDB" id="A0A444WX12"/>
<keyword evidence="2" id="KW-0547">Nucleotide-binding</keyword>
<name>A0A444WX12_ARAHY</name>
<feature type="domain" description="Protein kinase" evidence="4">
    <location>
        <begin position="1"/>
        <end position="137"/>
    </location>
</feature>
<evidence type="ECO:0000256" key="1">
    <source>
        <dbReference type="ARBA" id="ARBA00022527"/>
    </source>
</evidence>
<dbReference type="InterPro" id="IPR011009">
    <property type="entry name" value="Kinase-like_dom_sf"/>
</dbReference>
<dbReference type="Gene3D" id="1.10.510.10">
    <property type="entry name" value="Transferase(Phosphotransferase) domain 1"/>
    <property type="match status" value="1"/>
</dbReference>
<dbReference type="PROSITE" id="PS50011">
    <property type="entry name" value="PROTEIN_KINASE_DOM"/>
    <property type="match status" value="1"/>
</dbReference>
<evidence type="ECO:0000313" key="5">
    <source>
        <dbReference type="EMBL" id="RYQ81943.1"/>
    </source>
</evidence>
<dbReference type="PANTHER" id="PTHR47989:SF14">
    <property type="entry name" value="INACTIVE PROTEIN KINASE SELMODRAFT_444075"/>
    <property type="match status" value="1"/>
</dbReference>
<accession>A0A444WX12</accession>
<dbReference type="STRING" id="3818.A0A444WX12"/>
<evidence type="ECO:0000313" key="6">
    <source>
        <dbReference type="Proteomes" id="UP000289738"/>
    </source>
</evidence>
<keyword evidence="1" id="KW-0808">Transferase</keyword>
<dbReference type="GO" id="GO:0004674">
    <property type="term" value="F:protein serine/threonine kinase activity"/>
    <property type="evidence" value="ECO:0007669"/>
    <property type="project" value="UniProtKB-KW"/>
</dbReference>
<evidence type="ECO:0000256" key="3">
    <source>
        <dbReference type="ARBA" id="ARBA00022840"/>
    </source>
</evidence>
<dbReference type="EMBL" id="SDMP01000020">
    <property type="protein sequence ID" value="RYQ81943.1"/>
    <property type="molecule type" value="Genomic_DNA"/>
</dbReference>
<dbReference type="Proteomes" id="UP000289738">
    <property type="component" value="Chromosome B10"/>
</dbReference>
<dbReference type="InterPro" id="IPR000719">
    <property type="entry name" value="Prot_kinase_dom"/>
</dbReference>
<dbReference type="SUPFAM" id="SSF56112">
    <property type="entry name" value="Protein kinase-like (PK-like)"/>
    <property type="match status" value="1"/>
</dbReference>
<proteinExistence type="predicted"/>
<keyword evidence="1" id="KW-0418">Kinase</keyword>
<reference evidence="5 6" key="1">
    <citation type="submission" date="2019-01" db="EMBL/GenBank/DDBJ databases">
        <title>Sequencing of cultivated peanut Arachis hypogaea provides insights into genome evolution and oil improvement.</title>
        <authorList>
            <person name="Chen X."/>
        </authorList>
    </citation>
    <scope>NUCLEOTIDE SEQUENCE [LARGE SCALE GENOMIC DNA]</scope>
    <source>
        <strain evidence="6">cv. Fuhuasheng</strain>
        <tissue evidence="5">Leaves</tissue>
    </source>
</reference>
<keyword evidence="1" id="KW-0723">Serine/threonine-protein kinase</keyword>
<keyword evidence="6" id="KW-1185">Reference proteome</keyword>
<dbReference type="InterPro" id="IPR008266">
    <property type="entry name" value="Tyr_kinase_AS"/>
</dbReference>
<keyword evidence="3" id="KW-0067">ATP-binding</keyword>
<gene>
    <name evidence="5" type="ORF">Ahy_B10g100533</name>
</gene>
<evidence type="ECO:0000256" key="2">
    <source>
        <dbReference type="ARBA" id="ARBA00022741"/>
    </source>
</evidence>
<evidence type="ECO:0000259" key="4">
    <source>
        <dbReference type="PROSITE" id="PS50011"/>
    </source>
</evidence>